<dbReference type="Pfam" id="PF00047">
    <property type="entry name" value="ig"/>
    <property type="match status" value="1"/>
</dbReference>
<keyword evidence="4" id="KW-0393">Immunoglobulin domain</keyword>
<sequence length="332" mass="37583">MLQELGMHFPEKEHDEKQFPSCFLILTPEPQTETLQCLVCYRFHCSCQIGDVAHDSSDPWGHILPVADFPFIPLDLLLSLNPQADPTKAVITLKPPWVRVFREENVTLLCEGPHLPGDTSTQWFLNGTAIKTLTPRYSINGATFNDSGEYKCQTGLSMPSDPVQLEIHSELFPAPVLRTSFSSPHQEGYLVNLSCETKLPSQKSGLQLYFSFYVGNKTLMSRTTSSEYQTFIAQKEDPGLYWCEAATEDGNFTKRSPELELPVLGLQSTTPVWFHFLFYLAVGIMFLVDSVLCIVIHKELQRKKMWNLEIYLDSLDSGHGKKVPPTFKNIDN</sequence>
<accession>A0A212CH42</accession>
<dbReference type="OrthoDB" id="9950534at2759"/>
<comment type="caution">
    <text evidence="7">The sequence shown here is derived from an EMBL/GenBank/DDBJ whole genome shotgun (WGS) entry which is preliminary data.</text>
</comment>
<dbReference type="GO" id="GO:0009897">
    <property type="term" value="C:external side of plasma membrane"/>
    <property type="evidence" value="ECO:0007669"/>
    <property type="project" value="TreeGrafter"/>
</dbReference>
<dbReference type="InterPro" id="IPR036179">
    <property type="entry name" value="Ig-like_dom_sf"/>
</dbReference>
<dbReference type="CDD" id="cd05752">
    <property type="entry name" value="Ig1_FcgammaR_like"/>
    <property type="match status" value="1"/>
</dbReference>
<dbReference type="PANTHER" id="PTHR11481:SF11">
    <property type="entry name" value="HIGH AFFINITY IMMUNOGLOBULIN GAMMA FC RECEPTOR I-RELATED"/>
    <property type="match status" value="1"/>
</dbReference>
<keyword evidence="5" id="KW-1133">Transmembrane helix</keyword>
<keyword evidence="3" id="KW-1015">Disulfide bond</keyword>
<dbReference type="InterPro" id="IPR013783">
    <property type="entry name" value="Ig-like_fold"/>
</dbReference>
<dbReference type="FunFam" id="2.60.40.10:FF:000651">
    <property type="entry name" value="Fc receptor like 1"/>
    <property type="match status" value="1"/>
</dbReference>
<dbReference type="EMBL" id="MKHE01000020">
    <property type="protein sequence ID" value="OWK05255.1"/>
    <property type="molecule type" value="Genomic_DNA"/>
</dbReference>
<proteinExistence type="predicted"/>
<feature type="transmembrane region" description="Helical" evidence="5">
    <location>
        <begin position="272"/>
        <end position="296"/>
    </location>
</feature>
<evidence type="ECO:0000313" key="7">
    <source>
        <dbReference type="EMBL" id="OWK05255.1"/>
    </source>
</evidence>
<dbReference type="GO" id="GO:0019864">
    <property type="term" value="F:IgG binding"/>
    <property type="evidence" value="ECO:0007669"/>
    <property type="project" value="TreeGrafter"/>
</dbReference>
<dbReference type="GO" id="GO:0019770">
    <property type="term" value="F:IgG receptor activity"/>
    <property type="evidence" value="ECO:0007669"/>
    <property type="project" value="TreeGrafter"/>
</dbReference>
<evidence type="ECO:0000256" key="1">
    <source>
        <dbReference type="ARBA" id="ARBA00022729"/>
    </source>
</evidence>
<dbReference type="SUPFAM" id="SSF48726">
    <property type="entry name" value="Immunoglobulin"/>
    <property type="match status" value="2"/>
</dbReference>
<dbReference type="PANTHER" id="PTHR11481">
    <property type="entry name" value="IMMUNOGLOBULIN FC RECEPTOR"/>
    <property type="match status" value="1"/>
</dbReference>
<keyword evidence="2" id="KW-0677">Repeat</keyword>
<evidence type="ECO:0000313" key="8">
    <source>
        <dbReference type="Proteomes" id="UP000242450"/>
    </source>
</evidence>
<dbReference type="InterPro" id="IPR013151">
    <property type="entry name" value="Immunoglobulin_dom"/>
</dbReference>
<name>A0A212CH42_CEREH</name>
<feature type="domain" description="Ig-like" evidence="6">
    <location>
        <begin position="86"/>
        <end position="168"/>
    </location>
</feature>
<evidence type="ECO:0000256" key="3">
    <source>
        <dbReference type="ARBA" id="ARBA00023157"/>
    </source>
</evidence>
<keyword evidence="5" id="KW-0472">Membrane</keyword>
<dbReference type="Pfam" id="PF13895">
    <property type="entry name" value="Ig_2"/>
    <property type="match status" value="1"/>
</dbReference>
<evidence type="ECO:0000256" key="5">
    <source>
        <dbReference type="SAM" id="Phobius"/>
    </source>
</evidence>
<dbReference type="PROSITE" id="PS50835">
    <property type="entry name" value="IG_LIKE"/>
    <property type="match status" value="1"/>
</dbReference>
<gene>
    <name evidence="7" type="ORF">Celaphus_00002075</name>
</gene>
<protein>
    <submittedName>
        <fullName evidence="7">FCGR1A</fullName>
    </submittedName>
</protein>
<dbReference type="InterPro" id="IPR007110">
    <property type="entry name" value="Ig-like_dom"/>
</dbReference>
<dbReference type="InterPro" id="IPR050488">
    <property type="entry name" value="Ig_Fc_receptor"/>
</dbReference>
<dbReference type="GO" id="GO:0001788">
    <property type="term" value="P:antibody-dependent cellular cytotoxicity"/>
    <property type="evidence" value="ECO:0007669"/>
    <property type="project" value="TreeGrafter"/>
</dbReference>
<evidence type="ECO:0000256" key="4">
    <source>
        <dbReference type="ARBA" id="ARBA00023319"/>
    </source>
</evidence>
<keyword evidence="1" id="KW-0732">Signal</keyword>
<dbReference type="InterPro" id="IPR003599">
    <property type="entry name" value="Ig_sub"/>
</dbReference>
<keyword evidence="5" id="KW-0812">Transmembrane</keyword>
<dbReference type="Proteomes" id="UP000242450">
    <property type="component" value="Chromosome 20"/>
</dbReference>
<evidence type="ECO:0000256" key="2">
    <source>
        <dbReference type="ARBA" id="ARBA00022737"/>
    </source>
</evidence>
<keyword evidence="8" id="KW-1185">Reference proteome</keyword>
<dbReference type="Gene3D" id="2.60.40.10">
    <property type="entry name" value="Immunoglobulins"/>
    <property type="match status" value="2"/>
</dbReference>
<reference evidence="7 8" key="1">
    <citation type="journal article" date="2018" name="Mol. Genet. Genomics">
        <title>The red deer Cervus elaphus genome CerEla1.0: sequencing, annotating, genes, and chromosomes.</title>
        <authorList>
            <person name="Bana N.A."/>
            <person name="Nyiri A."/>
            <person name="Nagy J."/>
            <person name="Frank K."/>
            <person name="Nagy T."/>
            <person name="Steger V."/>
            <person name="Schiller M."/>
            <person name="Lakatos P."/>
            <person name="Sugar L."/>
            <person name="Horn P."/>
            <person name="Barta E."/>
            <person name="Orosz L."/>
        </authorList>
    </citation>
    <scope>NUCLEOTIDE SEQUENCE [LARGE SCALE GENOMIC DNA]</scope>
    <source>
        <strain evidence="7">Hungarian</strain>
    </source>
</reference>
<dbReference type="AlphaFoldDB" id="A0A212CH42"/>
<organism evidence="7 8">
    <name type="scientific">Cervus elaphus hippelaphus</name>
    <name type="common">European red deer</name>
    <dbReference type="NCBI Taxonomy" id="46360"/>
    <lineage>
        <taxon>Eukaryota</taxon>
        <taxon>Metazoa</taxon>
        <taxon>Chordata</taxon>
        <taxon>Craniata</taxon>
        <taxon>Vertebrata</taxon>
        <taxon>Euteleostomi</taxon>
        <taxon>Mammalia</taxon>
        <taxon>Eutheria</taxon>
        <taxon>Laurasiatheria</taxon>
        <taxon>Artiodactyla</taxon>
        <taxon>Ruminantia</taxon>
        <taxon>Pecora</taxon>
        <taxon>Cervidae</taxon>
        <taxon>Cervinae</taxon>
        <taxon>Cervus</taxon>
    </lineage>
</organism>
<dbReference type="SMART" id="SM00409">
    <property type="entry name" value="IG"/>
    <property type="match status" value="2"/>
</dbReference>
<dbReference type="FunFam" id="2.60.40.10:FF:000356">
    <property type="entry name" value="Low affinity immunoglobulin gamma Fc region receptor III-A"/>
    <property type="match status" value="1"/>
</dbReference>
<dbReference type="GO" id="GO:0032760">
    <property type="term" value="P:positive regulation of tumor necrosis factor production"/>
    <property type="evidence" value="ECO:0007669"/>
    <property type="project" value="TreeGrafter"/>
</dbReference>
<evidence type="ECO:0000259" key="6">
    <source>
        <dbReference type="PROSITE" id="PS50835"/>
    </source>
</evidence>
<dbReference type="GO" id="GO:0050766">
    <property type="term" value="P:positive regulation of phagocytosis"/>
    <property type="evidence" value="ECO:0007669"/>
    <property type="project" value="TreeGrafter"/>
</dbReference>